<dbReference type="RefSeq" id="WP_145631815.1">
    <property type="nucleotide sequence ID" value="NZ_VIWP01000001.1"/>
</dbReference>
<dbReference type="Proteomes" id="UP000320653">
    <property type="component" value="Unassembled WGS sequence"/>
</dbReference>
<sequence>MRAFLETTFGPADFEVLDTVLEEWRTKHGMEKNNPDVGIAAAVMINLFREGNDTVETLRQAVSQHKALAEFS</sequence>
<proteinExistence type="predicted"/>
<organism evidence="1 2">
    <name type="scientific">Neorhizobium alkalisoli</name>
    <dbReference type="NCBI Taxonomy" id="528178"/>
    <lineage>
        <taxon>Bacteria</taxon>
        <taxon>Pseudomonadati</taxon>
        <taxon>Pseudomonadota</taxon>
        <taxon>Alphaproteobacteria</taxon>
        <taxon>Hyphomicrobiales</taxon>
        <taxon>Rhizobiaceae</taxon>
        <taxon>Rhizobium/Agrobacterium group</taxon>
        <taxon>Neorhizobium</taxon>
    </lineage>
</organism>
<gene>
    <name evidence="1" type="ORF">FHW37_101374</name>
</gene>
<evidence type="ECO:0000313" key="2">
    <source>
        <dbReference type="Proteomes" id="UP000320653"/>
    </source>
</evidence>
<protein>
    <submittedName>
        <fullName evidence="1">Uncharacterized protein</fullName>
    </submittedName>
</protein>
<comment type="caution">
    <text evidence="1">The sequence shown here is derived from an EMBL/GenBank/DDBJ whole genome shotgun (WGS) entry which is preliminary data.</text>
</comment>
<dbReference type="AlphaFoldDB" id="A0A561R7I4"/>
<name>A0A561R7I4_9HYPH</name>
<accession>A0A561R7I4</accession>
<reference evidence="1 2" key="1">
    <citation type="submission" date="2019-06" db="EMBL/GenBank/DDBJ databases">
        <title>Sorghum-associated microbial communities from plants grown in Nebraska, USA.</title>
        <authorList>
            <person name="Schachtman D."/>
        </authorList>
    </citation>
    <scope>NUCLEOTIDE SEQUENCE [LARGE SCALE GENOMIC DNA]</scope>
    <source>
        <strain evidence="1 2">1225</strain>
    </source>
</reference>
<dbReference type="OrthoDB" id="8391094at2"/>
<keyword evidence="2" id="KW-1185">Reference proteome</keyword>
<dbReference type="EMBL" id="VIWP01000001">
    <property type="protein sequence ID" value="TWF58570.1"/>
    <property type="molecule type" value="Genomic_DNA"/>
</dbReference>
<evidence type="ECO:0000313" key="1">
    <source>
        <dbReference type="EMBL" id="TWF58570.1"/>
    </source>
</evidence>